<evidence type="ECO:0000313" key="13">
    <source>
        <dbReference type="EMBL" id="SHG98402.1"/>
    </source>
</evidence>
<dbReference type="OrthoDB" id="9786026at2"/>
<keyword evidence="14" id="KW-1185">Reference proteome</keyword>
<reference evidence="14" key="1">
    <citation type="submission" date="2016-11" db="EMBL/GenBank/DDBJ databases">
        <authorList>
            <person name="Varghese N."/>
            <person name="Submissions S."/>
        </authorList>
    </citation>
    <scope>NUCLEOTIDE SEQUENCE [LARGE SCALE GENOMIC DNA]</scope>
    <source>
        <strain evidence="14">DSM 16990</strain>
    </source>
</reference>
<keyword evidence="8" id="KW-0460">Magnesium</keyword>
<keyword evidence="11" id="KW-1208">Phospholipid metabolism</keyword>
<comment type="cofactor">
    <cofactor evidence="1">
        <name>Mg(2+)</name>
        <dbReference type="ChEBI" id="CHEBI:18420"/>
    </cofactor>
</comment>
<evidence type="ECO:0000256" key="2">
    <source>
        <dbReference type="ARBA" id="ARBA00022516"/>
    </source>
</evidence>
<keyword evidence="7" id="KW-0067">ATP-binding</keyword>
<dbReference type="STRING" id="288992.SAMN04488522_10963"/>
<dbReference type="SMART" id="SM00046">
    <property type="entry name" value="DAGKc"/>
    <property type="match status" value="1"/>
</dbReference>
<evidence type="ECO:0000256" key="9">
    <source>
        <dbReference type="ARBA" id="ARBA00023098"/>
    </source>
</evidence>
<dbReference type="GO" id="GO:0008654">
    <property type="term" value="P:phospholipid biosynthetic process"/>
    <property type="evidence" value="ECO:0007669"/>
    <property type="project" value="UniProtKB-KW"/>
</dbReference>
<gene>
    <name evidence="13" type="ORF">SAMN04488522_10963</name>
</gene>
<evidence type="ECO:0000313" key="14">
    <source>
        <dbReference type="Proteomes" id="UP000184287"/>
    </source>
</evidence>
<evidence type="ECO:0000256" key="10">
    <source>
        <dbReference type="ARBA" id="ARBA00023209"/>
    </source>
</evidence>
<keyword evidence="10" id="KW-0594">Phospholipid biosynthesis</keyword>
<dbReference type="GO" id="GO:0016301">
    <property type="term" value="F:kinase activity"/>
    <property type="evidence" value="ECO:0007669"/>
    <property type="project" value="UniProtKB-KW"/>
</dbReference>
<name>A0A1M5P9H3_9SPHI</name>
<keyword evidence="9" id="KW-0443">Lipid metabolism</keyword>
<proteinExistence type="predicted"/>
<dbReference type="InterPro" id="IPR016064">
    <property type="entry name" value="NAD/diacylglycerol_kinase_sf"/>
</dbReference>
<evidence type="ECO:0000256" key="7">
    <source>
        <dbReference type="ARBA" id="ARBA00022840"/>
    </source>
</evidence>
<evidence type="ECO:0000256" key="11">
    <source>
        <dbReference type="ARBA" id="ARBA00023264"/>
    </source>
</evidence>
<dbReference type="EMBL" id="FQUQ01000009">
    <property type="protein sequence ID" value="SHG98402.1"/>
    <property type="molecule type" value="Genomic_DNA"/>
</dbReference>
<keyword evidence="2" id="KW-0444">Lipid biosynthesis</keyword>
<evidence type="ECO:0000256" key="6">
    <source>
        <dbReference type="ARBA" id="ARBA00022777"/>
    </source>
</evidence>
<sequence>MSKSNILFIINPISGGKDKLKIPALIDANLDRTKFNANYSFTEYIGHASEIAEEAANKNFDIIVAVGGDGTINEIGTKVMQQNKILGILPFGSGNGLSRFLKIPMNTTQAIKVINDCKVRVVDTAKFNDKCFFNMAGMGFDAHISSVFAGNKSRGLSGYLKLGFKEMLNYKPQTYHITIDGTEYIRKAFVVSVANSSQYGNNAHIAPNASITDGLLDVCIIKEFPIYKIPVLAYHMLNASTDQSNMVEIIQGKDIRIKRMSNDAIHIDGEPFFMGKEIDVSIVPLSLNIITPDYES</sequence>
<dbReference type="NCBIfam" id="TIGR00147">
    <property type="entry name" value="YegS/Rv2252/BmrU family lipid kinase"/>
    <property type="match status" value="1"/>
</dbReference>
<dbReference type="InterPro" id="IPR050187">
    <property type="entry name" value="Lipid_Phosphate_FormReg"/>
</dbReference>
<dbReference type="PANTHER" id="PTHR12358">
    <property type="entry name" value="SPHINGOSINE KINASE"/>
    <property type="match status" value="1"/>
</dbReference>
<dbReference type="SUPFAM" id="SSF111331">
    <property type="entry name" value="NAD kinase/diacylglycerol kinase-like"/>
    <property type="match status" value="1"/>
</dbReference>
<dbReference type="PROSITE" id="PS50146">
    <property type="entry name" value="DAGK"/>
    <property type="match status" value="1"/>
</dbReference>
<dbReference type="RefSeq" id="WP_073238616.1">
    <property type="nucleotide sequence ID" value="NZ_FQUQ01000009.1"/>
</dbReference>
<dbReference type="InterPro" id="IPR001206">
    <property type="entry name" value="Diacylglycerol_kinase_cat_dom"/>
</dbReference>
<dbReference type="GO" id="GO:0005886">
    <property type="term" value="C:plasma membrane"/>
    <property type="evidence" value="ECO:0007669"/>
    <property type="project" value="TreeGrafter"/>
</dbReference>
<evidence type="ECO:0000259" key="12">
    <source>
        <dbReference type="PROSITE" id="PS50146"/>
    </source>
</evidence>
<dbReference type="AlphaFoldDB" id="A0A1M5P9H3"/>
<keyword evidence="5" id="KW-0547">Nucleotide-binding</keyword>
<evidence type="ECO:0000256" key="3">
    <source>
        <dbReference type="ARBA" id="ARBA00022679"/>
    </source>
</evidence>
<keyword evidence="3" id="KW-0808">Transferase</keyword>
<keyword evidence="6 13" id="KW-0418">Kinase</keyword>
<protein>
    <submittedName>
        <fullName evidence="13">Lipid kinase, YegS/Rv2252/BmrU family</fullName>
    </submittedName>
</protein>
<feature type="domain" description="DAGKc" evidence="12">
    <location>
        <begin position="1"/>
        <end position="131"/>
    </location>
</feature>
<dbReference type="PANTHER" id="PTHR12358:SF106">
    <property type="entry name" value="LIPID KINASE YEGS"/>
    <property type="match status" value="1"/>
</dbReference>
<dbReference type="GO" id="GO:0005524">
    <property type="term" value="F:ATP binding"/>
    <property type="evidence" value="ECO:0007669"/>
    <property type="project" value="UniProtKB-KW"/>
</dbReference>
<dbReference type="GO" id="GO:0046872">
    <property type="term" value="F:metal ion binding"/>
    <property type="evidence" value="ECO:0007669"/>
    <property type="project" value="UniProtKB-KW"/>
</dbReference>
<evidence type="ECO:0000256" key="4">
    <source>
        <dbReference type="ARBA" id="ARBA00022723"/>
    </source>
</evidence>
<evidence type="ECO:0000256" key="1">
    <source>
        <dbReference type="ARBA" id="ARBA00001946"/>
    </source>
</evidence>
<evidence type="ECO:0000256" key="5">
    <source>
        <dbReference type="ARBA" id="ARBA00022741"/>
    </source>
</evidence>
<dbReference type="InterPro" id="IPR017438">
    <property type="entry name" value="ATP-NAD_kinase_N"/>
</dbReference>
<dbReference type="InterPro" id="IPR005218">
    <property type="entry name" value="Diacylglycerol/lipid_kinase"/>
</dbReference>
<dbReference type="InterPro" id="IPR045540">
    <property type="entry name" value="YegS/DAGK_C"/>
</dbReference>
<keyword evidence="4" id="KW-0479">Metal-binding</keyword>
<accession>A0A1M5P9H3</accession>
<dbReference type="Proteomes" id="UP000184287">
    <property type="component" value="Unassembled WGS sequence"/>
</dbReference>
<dbReference type="Gene3D" id="3.40.50.10330">
    <property type="entry name" value="Probable inorganic polyphosphate/atp-NAD kinase, domain 1"/>
    <property type="match status" value="1"/>
</dbReference>
<organism evidence="13 14">
    <name type="scientific">Pedobacter caeni</name>
    <dbReference type="NCBI Taxonomy" id="288992"/>
    <lineage>
        <taxon>Bacteria</taxon>
        <taxon>Pseudomonadati</taxon>
        <taxon>Bacteroidota</taxon>
        <taxon>Sphingobacteriia</taxon>
        <taxon>Sphingobacteriales</taxon>
        <taxon>Sphingobacteriaceae</taxon>
        <taxon>Pedobacter</taxon>
    </lineage>
</organism>
<evidence type="ECO:0000256" key="8">
    <source>
        <dbReference type="ARBA" id="ARBA00022842"/>
    </source>
</evidence>
<dbReference type="Pfam" id="PF19279">
    <property type="entry name" value="YegS_C"/>
    <property type="match status" value="1"/>
</dbReference>
<dbReference type="Gene3D" id="2.60.200.40">
    <property type="match status" value="1"/>
</dbReference>
<dbReference type="Pfam" id="PF00781">
    <property type="entry name" value="DAGK_cat"/>
    <property type="match status" value="1"/>
</dbReference>